<keyword evidence="2" id="KW-1185">Reference proteome</keyword>
<organism evidence="1 2">
    <name type="scientific">Cichorium intybus</name>
    <name type="common">Chicory</name>
    <dbReference type="NCBI Taxonomy" id="13427"/>
    <lineage>
        <taxon>Eukaryota</taxon>
        <taxon>Viridiplantae</taxon>
        <taxon>Streptophyta</taxon>
        <taxon>Embryophyta</taxon>
        <taxon>Tracheophyta</taxon>
        <taxon>Spermatophyta</taxon>
        <taxon>Magnoliopsida</taxon>
        <taxon>eudicotyledons</taxon>
        <taxon>Gunneridae</taxon>
        <taxon>Pentapetalae</taxon>
        <taxon>asterids</taxon>
        <taxon>campanulids</taxon>
        <taxon>Asterales</taxon>
        <taxon>Asteraceae</taxon>
        <taxon>Cichorioideae</taxon>
        <taxon>Cichorieae</taxon>
        <taxon>Cichoriinae</taxon>
        <taxon>Cichorium</taxon>
    </lineage>
</organism>
<protein>
    <submittedName>
        <fullName evidence="1">Uncharacterized protein</fullName>
    </submittedName>
</protein>
<dbReference type="EMBL" id="CM042010">
    <property type="protein sequence ID" value="KAI3781577.1"/>
    <property type="molecule type" value="Genomic_DNA"/>
</dbReference>
<dbReference type="Proteomes" id="UP001055811">
    <property type="component" value="Linkage Group LG02"/>
</dbReference>
<comment type="caution">
    <text evidence="1">The sequence shown here is derived from an EMBL/GenBank/DDBJ whole genome shotgun (WGS) entry which is preliminary data.</text>
</comment>
<evidence type="ECO:0000313" key="1">
    <source>
        <dbReference type="EMBL" id="KAI3781577.1"/>
    </source>
</evidence>
<proteinExistence type="predicted"/>
<accession>A0ACB9GDX2</accession>
<sequence>MWRKGLTEVADLKGKDATGRREMVVIEEVVKEIYTRLELHLQRKIPQLIGMDHSISNISSWLKRGSSETAEILTIWGMAGIGKTTLAKHMYMLHRGEFERSSFVEDIGRRCAQQTCSQLDLQKQLLGDILKKKKIEERNVDLGTSKIENALLGKRTLLVLDDVDNFDQLDVLIGTKGFHPGSKIILTTKDGSLTEKCSLFRLTFPPKHTKRALCCLSKNESLQLLCWHAFGNNDPKKGYEKEAERVAEYCGGHPLALKVLGRSLVNEDVAIWSDFLEMLEAKECLTDVQELLQISVDSLSEKCKELFKHIACFFVGKDRDVTETILKECGFQTSYGIKKLIDRCLVTIELDNKFRMHQLIQDMGRNLIRKESPQKPWKRSRVWKHEESFHLLKNDKGTKKIQGLILDMNLLRKEPLLRSSGVTEHYFQNNDVSKSFRVVQPIQTVYEFILKIWLFFVGLLLMLSSTHCKDTELRADVLRQMDNLKLLQLNHVKLNGPYKNFPKGLRWLCMHGFQLKYIPSDLPMQNLVALDMSYSNLTRLWEKPKCLQSLKILNLSYCKIVRVEGFSGLPALERLILRSCERLVHVCESIGGCDRLVILDLSKCYKLNNVPISICKLKNIRSLSLDGCLGASEFLMQTKSKESYASSSSVGEFLPKTPKSFLISLPASLVALSVEGNNLSNESFPKDFSSMSMLKRLVLNRNPFDSLPDCVRSLSTLEVLSVNECLMLKSVLCPLRTIKYLFAMKCSSLVKITFPQEMSARPVVHYEESVSLTEIEGVIKIQAMAEIDDEIFCSLGWTGLQHVKDLKVRISHPWKWPGLKKLPLPIHIVYEFGIFSTCYPGKVVPDWFAHKSNGPSISFTVSSPSMNKRIEGVNICFVHTFPGNEIVLSHLNIRVRNVTKNRTWIYDGRIFAFPEADKDMVWLSHWMFGNNEIENGDEVSVNILEEEDDPGVMVRECAVSPVYNDKDNEEDPLSYYKSWKYIIGGDLSGFQLPSGNYYLKHVFFFLPPHTLKYLYESQTTRIFPNIKIDMVMHEDLYYDI</sequence>
<evidence type="ECO:0000313" key="2">
    <source>
        <dbReference type="Proteomes" id="UP001055811"/>
    </source>
</evidence>
<reference evidence="2" key="1">
    <citation type="journal article" date="2022" name="Mol. Ecol. Resour.">
        <title>The genomes of chicory, endive, great burdock and yacon provide insights into Asteraceae palaeo-polyploidization history and plant inulin production.</title>
        <authorList>
            <person name="Fan W."/>
            <person name="Wang S."/>
            <person name="Wang H."/>
            <person name="Wang A."/>
            <person name="Jiang F."/>
            <person name="Liu H."/>
            <person name="Zhao H."/>
            <person name="Xu D."/>
            <person name="Zhang Y."/>
        </authorList>
    </citation>
    <scope>NUCLEOTIDE SEQUENCE [LARGE SCALE GENOMIC DNA]</scope>
    <source>
        <strain evidence="2">cv. Punajuju</strain>
    </source>
</reference>
<gene>
    <name evidence="1" type="ORF">L2E82_11594</name>
</gene>
<name>A0ACB9GDX2_CICIN</name>
<reference evidence="1 2" key="2">
    <citation type="journal article" date="2022" name="Mol. Ecol. Resour.">
        <title>The genomes of chicory, endive, great burdock and yacon provide insights into Asteraceae paleo-polyploidization history and plant inulin production.</title>
        <authorList>
            <person name="Fan W."/>
            <person name="Wang S."/>
            <person name="Wang H."/>
            <person name="Wang A."/>
            <person name="Jiang F."/>
            <person name="Liu H."/>
            <person name="Zhao H."/>
            <person name="Xu D."/>
            <person name="Zhang Y."/>
        </authorList>
    </citation>
    <scope>NUCLEOTIDE SEQUENCE [LARGE SCALE GENOMIC DNA]</scope>
    <source>
        <strain evidence="2">cv. Punajuju</strain>
        <tissue evidence="1">Leaves</tissue>
    </source>
</reference>